<dbReference type="GO" id="GO:0005730">
    <property type="term" value="C:nucleolus"/>
    <property type="evidence" value="ECO:0007669"/>
    <property type="project" value="UniProtKB-SubCell"/>
</dbReference>
<dbReference type="InterPro" id="IPR023262">
    <property type="entry name" value="AROS"/>
</dbReference>
<evidence type="ECO:0000256" key="3">
    <source>
        <dbReference type="ARBA" id="ARBA00016855"/>
    </source>
</evidence>
<dbReference type="Pfam" id="PF15684">
    <property type="entry name" value="AROS"/>
    <property type="match status" value="1"/>
</dbReference>
<comment type="subcellular location">
    <subcellularLocation>
        <location evidence="1">Nucleus</location>
        <location evidence="1">Nucleolus</location>
    </subcellularLocation>
</comment>
<dbReference type="STRING" id="75743.A0A401NVK8"/>
<dbReference type="AlphaFoldDB" id="A0A401NVK8"/>
<evidence type="ECO:0000313" key="8">
    <source>
        <dbReference type="Proteomes" id="UP000288216"/>
    </source>
</evidence>
<protein>
    <recommendedName>
        <fullName evidence="3">Active regulator of SIRT1</fullName>
    </recommendedName>
    <alternativeName>
        <fullName evidence="5">40S ribosomal protein S19-binding protein 1</fullName>
    </alternativeName>
</protein>
<evidence type="ECO:0000256" key="5">
    <source>
        <dbReference type="ARBA" id="ARBA00032748"/>
    </source>
</evidence>
<comment type="caution">
    <text evidence="7">The sequence shown here is derived from an EMBL/GenBank/DDBJ whole genome shotgun (WGS) entry which is preliminary data.</text>
</comment>
<dbReference type="OrthoDB" id="6493910at2759"/>
<dbReference type="Proteomes" id="UP000288216">
    <property type="component" value="Unassembled WGS sequence"/>
</dbReference>
<accession>A0A401NVK8</accession>
<feature type="region of interest" description="Disordered" evidence="6">
    <location>
        <begin position="41"/>
        <end position="60"/>
    </location>
</feature>
<dbReference type="PANTHER" id="PTHR31454">
    <property type="entry name" value="ACTIVE REGULATOR OF SIRT1"/>
    <property type="match status" value="1"/>
</dbReference>
<dbReference type="PANTHER" id="PTHR31454:SF2">
    <property type="entry name" value="ACTIVE REGULATOR OF SIRT1"/>
    <property type="match status" value="1"/>
</dbReference>
<sequence length="148" mass="16722">MSAALLRKGLDLLSADVRDKGENGKRATPGRSRAAARLVNTNKGAKKTLEGIRRQGKKNKATVKDKVFKSALDEYRRKKAADHTEENLQYMLGSKFLTEDSVTQKVLAHSQGRKAKDRPETEEAKKEEKSVFTESEFRKFEREYFGAS</sequence>
<evidence type="ECO:0000256" key="1">
    <source>
        <dbReference type="ARBA" id="ARBA00004604"/>
    </source>
</evidence>
<dbReference type="GO" id="GO:0019899">
    <property type="term" value="F:enzyme binding"/>
    <property type="evidence" value="ECO:0007669"/>
    <property type="project" value="TreeGrafter"/>
</dbReference>
<proteinExistence type="inferred from homology"/>
<gene>
    <name evidence="7" type="ORF">scyTo_0007607</name>
</gene>
<evidence type="ECO:0000256" key="4">
    <source>
        <dbReference type="ARBA" id="ARBA00023242"/>
    </source>
</evidence>
<dbReference type="PRINTS" id="PR02029">
    <property type="entry name" value="ACTREGSIRT1"/>
</dbReference>
<dbReference type="OMA" id="KFQREYF"/>
<keyword evidence="8" id="KW-1185">Reference proteome</keyword>
<feature type="compositionally biased region" description="Basic and acidic residues" evidence="6">
    <location>
        <begin position="117"/>
        <end position="130"/>
    </location>
</feature>
<comment type="similarity">
    <text evidence="2">Belongs to the AROS family.</text>
</comment>
<organism evidence="7 8">
    <name type="scientific">Scyliorhinus torazame</name>
    <name type="common">Cloudy catshark</name>
    <name type="synonym">Catulus torazame</name>
    <dbReference type="NCBI Taxonomy" id="75743"/>
    <lineage>
        <taxon>Eukaryota</taxon>
        <taxon>Metazoa</taxon>
        <taxon>Chordata</taxon>
        <taxon>Craniata</taxon>
        <taxon>Vertebrata</taxon>
        <taxon>Chondrichthyes</taxon>
        <taxon>Elasmobranchii</taxon>
        <taxon>Galeomorphii</taxon>
        <taxon>Galeoidea</taxon>
        <taxon>Carcharhiniformes</taxon>
        <taxon>Scyliorhinidae</taxon>
        <taxon>Scyliorhinus</taxon>
    </lineage>
</organism>
<feature type="region of interest" description="Disordered" evidence="6">
    <location>
        <begin position="107"/>
        <end position="130"/>
    </location>
</feature>
<name>A0A401NVK8_SCYTO</name>
<evidence type="ECO:0000256" key="2">
    <source>
        <dbReference type="ARBA" id="ARBA00007318"/>
    </source>
</evidence>
<keyword evidence="4" id="KW-0539">Nucleus</keyword>
<dbReference type="EMBL" id="BFAA01002795">
    <property type="protein sequence ID" value="GCB64911.1"/>
    <property type="molecule type" value="Genomic_DNA"/>
</dbReference>
<evidence type="ECO:0000313" key="7">
    <source>
        <dbReference type="EMBL" id="GCB64911.1"/>
    </source>
</evidence>
<evidence type="ECO:0000256" key="6">
    <source>
        <dbReference type="SAM" id="MobiDB-lite"/>
    </source>
</evidence>
<reference evidence="7 8" key="1">
    <citation type="journal article" date="2018" name="Nat. Ecol. Evol.">
        <title>Shark genomes provide insights into elasmobranch evolution and the origin of vertebrates.</title>
        <authorList>
            <person name="Hara Y"/>
            <person name="Yamaguchi K"/>
            <person name="Onimaru K"/>
            <person name="Kadota M"/>
            <person name="Koyanagi M"/>
            <person name="Keeley SD"/>
            <person name="Tatsumi K"/>
            <person name="Tanaka K"/>
            <person name="Motone F"/>
            <person name="Kageyama Y"/>
            <person name="Nozu R"/>
            <person name="Adachi N"/>
            <person name="Nishimura O"/>
            <person name="Nakagawa R"/>
            <person name="Tanegashima C"/>
            <person name="Kiyatake I"/>
            <person name="Matsumoto R"/>
            <person name="Murakumo K"/>
            <person name="Nishida K"/>
            <person name="Terakita A"/>
            <person name="Kuratani S"/>
            <person name="Sato K"/>
            <person name="Hyodo S Kuraku.S."/>
        </authorList>
    </citation>
    <scope>NUCLEOTIDE SEQUENCE [LARGE SCALE GENOMIC DNA]</scope>
</reference>